<evidence type="ECO:0000313" key="2">
    <source>
        <dbReference type="EMBL" id="CAB4661107.1"/>
    </source>
</evidence>
<reference evidence="2" key="1">
    <citation type="submission" date="2020-05" db="EMBL/GenBank/DDBJ databases">
        <authorList>
            <person name="Chiriac C."/>
            <person name="Salcher M."/>
            <person name="Ghai R."/>
            <person name="Kavagutti S V."/>
        </authorList>
    </citation>
    <scope>NUCLEOTIDE SEQUENCE</scope>
</reference>
<organism evidence="2">
    <name type="scientific">freshwater metagenome</name>
    <dbReference type="NCBI Taxonomy" id="449393"/>
    <lineage>
        <taxon>unclassified sequences</taxon>
        <taxon>metagenomes</taxon>
        <taxon>ecological metagenomes</taxon>
    </lineage>
</organism>
<protein>
    <submittedName>
        <fullName evidence="2">Unannotated protein</fullName>
    </submittedName>
</protein>
<name>A0A6J6LGD8_9ZZZZ</name>
<accession>A0A6J6LGD8</accession>
<dbReference type="EMBL" id="CAEZWM010000118">
    <property type="protein sequence ID" value="CAB4661107.1"/>
    <property type="molecule type" value="Genomic_DNA"/>
</dbReference>
<gene>
    <name evidence="2" type="ORF">UFOPK2242_00971</name>
    <name evidence="3" type="ORF">UFOPK3317_00549</name>
</gene>
<dbReference type="InterPro" id="IPR002878">
    <property type="entry name" value="ChsH2_C"/>
</dbReference>
<evidence type="ECO:0000313" key="3">
    <source>
        <dbReference type="EMBL" id="CAB4863736.1"/>
    </source>
</evidence>
<dbReference type="AlphaFoldDB" id="A0A6J6LGD8"/>
<feature type="domain" description="ChsH2 C-terminal OB-fold" evidence="1">
    <location>
        <begin position="67"/>
        <end position="134"/>
    </location>
</feature>
<dbReference type="Pfam" id="PF01796">
    <property type="entry name" value="OB_ChsH2_C"/>
    <property type="match status" value="1"/>
</dbReference>
<proteinExistence type="predicted"/>
<dbReference type="InterPro" id="IPR012340">
    <property type="entry name" value="NA-bd_OB-fold"/>
</dbReference>
<evidence type="ECO:0000259" key="1">
    <source>
        <dbReference type="Pfam" id="PF01796"/>
    </source>
</evidence>
<dbReference type="SUPFAM" id="SSF50249">
    <property type="entry name" value="Nucleic acid-binding proteins"/>
    <property type="match status" value="1"/>
</dbReference>
<dbReference type="EMBL" id="CAFBLK010000073">
    <property type="protein sequence ID" value="CAB4863736.1"/>
    <property type="molecule type" value="Genomic_DNA"/>
</dbReference>
<sequence>MSNAELQNKRDSKTSNKTQVAAINGWMTTDGEARLVGGRGAETGSYFFPKNMAFSRNPSAPSEEIAEVHLSARGRVWSWTTNHYQPPAPYMPADPFVPYTVLAVELDEERMVVLGRLAPDCDPATLTSGVEVEVERGVLYEDDDNQYMVWQWRPVATEVAR</sequence>